<dbReference type="Pfam" id="PF07345">
    <property type="entry name" value="ATPaseInh_sub_z"/>
    <property type="match status" value="1"/>
</dbReference>
<proteinExistence type="predicted"/>
<dbReference type="InterPro" id="IPR009945">
    <property type="entry name" value="ATPase_inh_sub_z"/>
</dbReference>
<dbReference type="AlphaFoldDB" id="A4U148"/>
<reference evidence="1" key="1">
    <citation type="journal article" date="2007" name="J. Bacteriol.">
        <title>Comparative genome analysis of four magnetotactic bacteria reveals a complex set of group-specific genes implicated in magnetosome biomineralization and function.</title>
        <authorList>
            <person name="Richter M."/>
            <person name="Kube M."/>
            <person name="Bazylinski D.A."/>
            <person name="Lombardot T."/>
            <person name="Gloeckner F.O."/>
            <person name="Reinhardt R."/>
            <person name="Schueler D."/>
        </authorList>
    </citation>
    <scope>NUCLEOTIDE SEQUENCE</scope>
    <source>
        <strain evidence="1">MSR-1</strain>
    </source>
</reference>
<name>A4U148_9PROT</name>
<accession>A4U148</accession>
<gene>
    <name evidence="1" type="ORF">MGR_1277</name>
</gene>
<dbReference type="RefSeq" id="WP_106003365.1">
    <property type="nucleotide sequence ID" value="NZ_CP027527.1"/>
</dbReference>
<sequence>MNCIGKISEDRIAFDHERAFKIRTKGVKLLGMWAATKLGLEAEAADTYARALVTIDFEEAGDEDILRKLLADLEPLGIGRAELVDRLIACVEQASVQ</sequence>
<dbReference type="PIRSF" id="PIRSF031780">
    <property type="entry name" value="UCP031780"/>
    <property type="match status" value="1"/>
</dbReference>
<organism evidence="1">
    <name type="scientific">Magnetospirillum gryphiswaldense</name>
    <dbReference type="NCBI Taxonomy" id="55518"/>
    <lineage>
        <taxon>Bacteria</taxon>
        <taxon>Pseudomonadati</taxon>
        <taxon>Pseudomonadota</taxon>
        <taxon>Alphaproteobacteria</taxon>
        <taxon>Rhodospirillales</taxon>
        <taxon>Rhodospirillaceae</taxon>
        <taxon>Magnetospirillum</taxon>
    </lineage>
</organism>
<dbReference type="Gene3D" id="1.10.790.20">
    <property type="entry name" value="Domain of unknown function DUF1476"/>
    <property type="match status" value="1"/>
</dbReference>
<dbReference type="EMBL" id="CU459003">
    <property type="protein sequence ID" value="CAM76605.1"/>
    <property type="molecule type" value="Genomic_DNA"/>
</dbReference>
<evidence type="ECO:0000313" key="1">
    <source>
        <dbReference type="EMBL" id="CAM76605.1"/>
    </source>
</evidence>
<protein>
    <submittedName>
        <fullName evidence="1">Protein containing DUF1476</fullName>
    </submittedName>
</protein>
<dbReference type="InterPro" id="IPR038293">
    <property type="entry name" value="ATPase_inh_sub_z_sf"/>
</dbReference>